<evidence type="ECO:0000256" key="1">
    <source>
        <dbReference type="SAM" id="MobiDB-lite"/>
    </source>
</evidence>
<name>A0A6M1RIN8_9GAMM</name>
<dbReference type="Proteomes" id="UP000473008">
    <property type="component" value="Unassembled WGS sequence"/>
</dbReference>
<comment type="caution">
    <text evidence="2">The sequence shown here is derived from an EMBL/GenBank/DDBJ whole genome shotgun (WGS) entry which is preliminary data.</text>
</comment>
<organism evidence="2 3">
    <name type="scientific">Grimontia sedimenti</name>
    <dbReference type="NCBI Taxonomy" id="2711294"/>
    <lineage>
        <taxon>Bacteria</taxon>
        <taxon>Pseudomonadati</taxon>
        <taxon>Pseudomonadota</taxon>
        <taxon>Gammaproteobacteria</taxon>
        <taxon>Vibrionales</taxon>
        <taxon>Vibrionaceae</taxon>
        <taxon>Grimontia</taxon>
    </lineage>
</organism>
<dbReference type="EMBL" id="JAALDL010000024">
    <property type="protein sequence ID" value="NGO00137.1"/>
    <property type="molecule type" value="Genomic_DNA"/>
</dbReference>
<dbReference type="RefSeq" id="WP_165018426.1">
    <property type="nucleotide sequence ID" value="NZ_JAALDL010000024.1"/>
</dbReference>
<sequence length="102" mass="10480">MKKTTFCLALLLAGCGGDGGNSTDTGSGGGETSPNTVSADKVFEQATIVKDPTTGVSYQEVSVKADETLIVETTPDMPFTIAQGKDAPQRLVVQGNLTISAK</sequence>
<dbReference type="AlphaFoldDB" id="A0A6M1RIN8"/>
<feature type="region of interest" description="Disordered" evidence="1">
    <location>
        <begin position="17"/>
        <end position="36"/>
    </location>
</feature>
<reference evidence="2 3" key="1">
    <citation type="submission" date="2020-02" db="EMBL/GenBank/DDBJ databases">
        <title>The draft genome of Grimontia sedimenta sp. nov., isolated from benthic sediments near coral reefs south of Kuwait.</title>
        <authorList>
            <person name="Mahmoud H.M."/>
            <person name="Jose L."/>
            <person name="Eapen S."/>
        </authorList>
    </citation>
    <scope>NUCLEOTIDE SEQUENCE [LARGE SCALE GENOMIC DNA]</scope>
    <source>
        <strain evidence="2 3">S25</strain>
    </source>
</reference>
<accession>A0A6M1RIN8</accession>
<dbReference type="PROSITE" id="PS51257">
    <property type="entry name" value="PROKAR_LIPOPROTEIN"/>
    <property type="match status" value="1"/>
</dbReference>
<evidence type="ECO:0000313" key="3">
    <source>
        <dbReference type="Proteomes" id="UP000473008"/>
    </source>
</evidence>
<feature type="compositionally biased region" description="Gly residues" evidence="1">
    <location>
        <begin position="17"/>
        <end position="31"/>
    </location>
</feature>
<proteinExistence type="predicted"/>
<gene>
    <name evidence="2" type="ORF">G5S52_21665</name>
</gene>
<evidence type="ECO:0000313" key="2">
    <source>
        <dbReference type="EMBL" id="NGO00137.1"/>
    </source>
</evidence>
<protein>
    <submittedName>
        <fullName evidence="2">Uncharacterized protein</fullName>
    </submittedName>
</protein>
<keyword evidence="3" id="KW-1185">Reference proteome</keyword>